<evidence type="ECO:0000313" key="3">
    <source>
        <dbReference type="Proteomes" id="UP001367508"/>
    </source>
</evidence>
<gene>
    <name evidence="2" type="ORF">VNO77_13556</name>
</gene>
<reference evidence="2 3" key="1">
    <citation type="submission" date="2024-01" db="EMBL/GenBank/DDBJ databases">
        <title>The genomes of 5 underutilized Papilionoideae crops provide insights into root nodulation and disease resistanc.</title>
        <authorList>
            <person name="Jiang F."/>
        </authorList>
    </citation>
    <scope>NUCLEOTIDE SEQUENCE [LARGE SCALE GENOMIC DNA]</scope>
    <source>
        <strain evidence="2">LVBAO_FW01</strain>
        <tissue evidence="2">Leaves</tissue>
    </source>
</reference>
<comment type="caution">
    <text evidence="2">The sequence shown here is derived from an EMBL/GenBank/DDBJ whole genome shotgun (WGS) entry which is preliminary data.</text>
</comment>
<sequence length="100" mass="11795">MLAELIYYFIRLLLLLCHFSLSLSLFLNHPLHFRYISRAFIIPYFLSQRFSNQKEEEKQQQNFSAAVYSFFDPPTTSLSFAFSFILALLSYPPFSSSFQT</sequence>
<keyword evidence="1" id="KW-0472">Membrane</keyword>
<dbReference type="EMBL" id="JAYMYQ010000003">
    <property type="protein sequence ID" value="KAK7344205.1"/>
    <property type="molecule type" value="Genomic_DNA"/>
</dbReference>
<evidence type="ECO:0000256" key="1">
    <source>
        <dbReference type="SAM" id="Phobius"/>
    </source>
</evidence>
<dbReference type="Proteomes" id="UP001367508">
    <property type="component" value="Unassembled WGS sequence"/>
</dbReference>
<keyword evidence="1" id="KW-0812">Transmembrane</keyword>
<keyword evidence="3" id="KW-1185">Reference proteome</keyword>
<organism evidence="2 3">
    <name type="scientific">Canavalia gladiata</name>
    <name type="common">Sword bean</name>
    <name type="synonym">Dolichos gladiatus</name>
    <dbReference type="NCBI Taxonomy" id="3824"/>
    <lineage>
        <taxon>Eukaryota</taxon>
        <taxon>Viridiplantae</taxon>
        <taxon>Streptophyta</taxon>
        <taxon>Embryophyta</taxon>
        <taxon>Tracheophyta</taxon>
        <taxon>Spermatophyta</taxon>
        <taxon>Magnoliopsida</taxon>
        <taxon>eudicotyledons</taxon>
        <taxon>Gunneridae</taxon>
        <taxon>Pentapetalae</taxon>
        <taxon>rosids</taxon>
        <taxon>fabids</taxon>
        <taxon>Fabales</taxon>
        <taxon>Fabaceae</taxon>
        <taxon>Papilionoideae</taxon>
        <taxon>50 kb inversion clade</taxon>
        <taxon>NPAAA clade</taxon>
        <taxon>indigoferoid/millettioid clade</taxon>
        <taxon>Phaseoleae</taxon>
        <taxon>Canavalia</taxon>
    </lineage>
</organism>
<proteinExistence type="predicted"/>
<evidence type="ECO:0000313" key="2">
    <source>
        <dbReference type="EMBL" id="KAK7344205.1"/>
    </source>
</evidence>
<keyword evidence="1" id="KW-1133">Transmembrane helix</keyword>
<accession>A0AAN9LXF5</accession>
<protein>
    <submittedName>
        <fullName evidence="2">Uncharacterized protein</fullName>
    </submittedName>
</protein>
<feature type="transmembrane region" description="Helical" evidence="1">
    <location>
        <begin position="6"/>
        <end position="28"/>
    </location>
</feature>
<name>A0AAN9LXF5_CANGL</name>
<dbReference type="AlphaFoldDB" id="A0AAN9LXF5"/>